<keyword evidence="4" id="KW-1185">Reference proteome</keyword>
<dbReference type="Pfam" id="PF08241">
    <property type="entry name" value="Methyltransf_11"/>
    <property type="match status" value="1"/>
</dbReference>
<evidence type="ECO:0000259" key="2">
    <source>
        <dbReference type="Pfam" id="PF08241"/>
    </source>
</evidence>
<feature type="region of interest" description="Disordered" evidence="1">
    <location>
        <begin position="277"/>
        <end position="296"/>
    </location>
</feature>
<accession>A0A9W7AR13</accession>
<protein>
    <recommendedName>
        <fullName evidence="2">Methyltransferase type 11 domain-containing protein</fullName>
    </recommendedName>
</protein>
<feature type="domain" description="Methyltransferase type 11" evidence="2">
    <location>
        <begin position="127"/>
        <end position="207"/>
    </location>
</feature>
<dbReference type="PANTHER" id="PTHR42912:SF83">
    <property type="entry name" value="METHYLTRANSFERASE TYPE 11 DOMAIN-CONTAINING PROTEIN"/>
    <property type="match status" value="1"/>
</dbReference>
<dbReference type="AlphaFoldDB" id="A0A9W7AR13"/>
<dbReference type="CDD" id="cd02440">
    <property type="entry name" value="AdoMet_MTases"/>
    <property type="match status" value="1"/>
</dbReference>
<dbReference type="InterPro" id="IPR029063">
    <property type="entry name" value="SAM-dependent_MTases_sf"/>
</dbReference>
<dbReference type="EMBL" id="BRXY01000195">
    <property type="protein sequence ID" value="GMH76154.1"/>
    <property type="molecule type" value="Genomic_DNA"/>
</dbReference>
<dbReference type="SUPFAM" id="SSF53335">
    <property type="entry name" value="S-adenosyl-L-methionine-dependent methyltransferases"/>
    <property type="match status" value="1"/>
</dbReference>
<dbReference type="GO" id="GO:0008757">
    <property type="term" value="F:S-adenosylmethionine-dependent methyltransferase activity"/>
    <property type="evidence" value="ECO:0007669"/>
    <property type="project" value="InterPro"/>
</dbReference>
<dbReference type="OrthoDB" id="416496at2759"/>
<dbReference type="Gene3D" id="3.40.50.150">
    <property type="entry name" value="Vaccinia Virus protein VP39"/>
    <property type="match status" value="1"/>
</dbReference>
<comment type="caution">
    <text evidence="3">The sequence shown here is derived from an EMBL/GenBank/DDBJ whole genome shotgun (WGS) entry which is preliminary data.</text>
</comment>
<dbReference type="InterPro" id="IPR013216">
    <property type="entry name" value="Methyltransf_11"/>
</dbReference>
<evidence type="ECO:0000256" key="1">
    <source>
        <dbReference type="SAM" id="MobiDB-lite"/>
    </source>
</evidence>
<gene>
    <name evidence="3" type="ORF">TrST_g9470</name>
</gene>
<organism evidence="3 4">
    <name type="scientific">Triparma strigata</name>
    <dbReference type="NCBI Taxonomy" id="1606541"/>
    <lineage>
        <taxon>Eukaryota</taxon>
        <taxon>Sar</taxon>
        <taxon>Stramenopiles</taxon>
        <taxon>Ochrophyta</taxon>
        <taxon>Bolidophyceae</taxon>
        <taxon>Parmales</taxon>
        <taxon>Triparmaceae</taxon>
        <taxon>Triparma</taxon>
    </lineage>
</organism>
<evidence type="ECO:0000313" key="3">
    <source>
        <dbReference type="EMBL" id="GMH76154.1"/>
    </source>
</evidence>
<name>A0A9W7AR13_9STRA</name>
<proteinExistence type="predicted"/>
<dbReference type="InterPro" id="IPR050508">
    <property type="entry name" value="Methyltransf_Superfamily"/>
</dbReference>
<dbReference type="Proteomes" id="UP001165085">
    <property type="component" value="Unassembled WGS sequence"/>
</dbReference>
<reference evidence="4" key="1">
    <citation type="journal article" date="2023" name="Commun. Biol.">
        <title>Genome analysis of Parmales, the sister group of diatoms, reveals the evolutionary specialization of diatoms from phago-mixotrophs to photoautotrophs.</title>
        <authorList>
            <person name="Ban H."/>
            <person name="Sato S."/>
            <person name="Yoshikawa S."/>
            <person name="Yamada K."/>
            <person name="Nakamura Y."/>
            <person name="Ichinomiya M."/>
            <person name="Sato N."/>
            <person name="Blanc-Mathieu R."/>
            <person name="Endo H."/>
            <person name="Kuwata A."/>
            <person name="Ogata H."/>
        </authorList>
    </citation>
    <scope>NUCLEOTIDE SEQUENCE [LARGE SCALE GENOMIC DNA]</scope>
    <source>
        <strain evidence="4">NIES 3701</strain>
    </source>
</reference>
<sequence length="296" mass="33177">MSKLSLRHVGAGVVVYASAVGLSLAYFKSRPAPPGSCSCNAEKVPFAKRSTEQYDKIARVYDSKISMDESVMGIGFLRSHLIGTSARGRVLEVAAGTGRNLDFYKFRESDLPWWLRLLGTAAEGRVTDLVLCEKSQSMAEVVREKVARLRRAPSALDSEIRVDVADCTDLRKYPDETFDTVIDTFGLCSFDDPVAALKEMQRVCKKDRGRILLIEHGRTNQWSWLDRVLDDGKDKHIELWGCEWNRDIDQIIRDSKLEVEWCDKWHFGTTRVISARRAATTESAPKRPGTAGGTST</sequence>
<dbReference type="PANTHER" id="PTHR42912">
    <property type="entry name" value="METHYLTRANSFERASE"/>
    <property type="match status" value="1"/>
</dbReference>
<evidence type="ECO:0000313" key="4">
    <source>
        <dbReference type="Proteomes" id="UP001165085"/>
    </source>
</evidence>